<dbReference type="InterPro" id="IPR013378">
    <property type="entry name" value="InlB-like_B-rpt"/>
</dbReference>
<dbReference type="NCBIfam" id="TIGR00121">
    <property type="entry name" value="birA_ligase"/>
    <property type="match status" value="1"/>
</dbReference>
<dbReference type="SUPFAM" id="SSF55681">
    <property type="entry name" value="Class II aaRS and biotin synthetases"/>
    <property type="match status" value="1"/>
</dbReference>
<reference evidence="9" key="3">
    <citation type="submission" date="2023-05" db="EMBL/GenBank/DDBJ databases">
        <authorList>
            <person name="Smith C.H."/>
        </authorList>
    </citation>
    <scope>NUCLEOTIDE SEQUENCE</scope>
    <source>
        <strain evidence="9">CHS0354</strain>
        <tissue evidence="9">Mantle</tissue>
    </source>
</reference>
<dbReference type="Pfam" id="PF03099">
    <property type="entry name" value="BPL_LplA_LipB"/>
    <property type="match status" value="1"/>
</dbReference>
<dbReference type="GO" id="GO:0004077">
    <property type="term" value="F:biotin--[biotin carboxyl-carrier protein] ligase activity"/>
    <property type="evidence" value="ECO:0007669"/>
    <property type="project" value="InterPro"/>
</dbReference>
<dbReference type="EMBL" id="JAEAOA010000085">
    <property type="protein sequence ID" value="KAK3604789.1"/>
    <property type="molecule type" value="Genomic_DNA"/>
</dbReference>
<dbReference type="PROSITE" id="PS51733">
    <property type="entry name" value="BPL_LPL_CATALYTIC"/>
    <property type="match status" value="1"/>
</dbReference>
<dbReference type="SMART" id="SM00560">
    <property type="entry name" value="LamGL"/>
    <property type="match status" value="2"/>
</dbReference>
<dbReference type="InterPro" id="IPR045864">
    <property type="entry name" value="aa-tRNA-synth_II/BPL/LPL"/>
</dbReference>
<proteinExistence type="inferred from homology"/>
<dbReference type="Pfam" id="PF13385">
    <property type="entry name" value="Laminin_G_3"/>
    <property type="match status" value="4"/>
</dbReference>
<comment type="caution">
    <text evidence="9">The sequence shown here is derived from an EMBL/GenBank/DDBJ whole genome shotgun (WGS) entry which is preliminary data.</text>
</comment>
<dbReference type="SUPFAM" id="SSF49899">
    <property type="entry name" value="Concanavalin A-like lectins/glucanases"/>
    <property type="match status" value="4"/>
</dbReference>
<dbReference type="NCBIfam" id="TIGR02543">
    <property type="entry name" value="List_Bact_rpt"/>
    <property type="match status" value="1"/>
</dbReference>
<evidence type="ECO:0000256" key="5">
    <source>
        <dbReference type="ARBA" id="ARBA00023157"/>
    </source>
</evidence>
<keyword evidence="10" id="KW-1185">Reference proteome</keyword>
<dbReference type="InterPro" id="IPR042229">
    <property type="entry name" value="Listeria/Bacterioides_rpt_sf"/>
</dbReference>
<dbReference type="GO" id="GO:0001522">
    <property type="term" value="P:pseudouridine synthesis"/>
    <property type="evidence" value="ECO:0007669"/>
    <property type="project" value="InterPro"/>
</dbReference>
<dbReference type="SUPFAM" id="SSF55120">
    <property type="entry name" value="Pseudouridine synthase"/>
    <property type="match status" value="1"/>
</dbReference>
<comment type="similarity">
    <text evidence="2">Belongs to the biotin--protein ligase family.</text>
</comment>
<evidence type="ECO:0000256" key="3">
    <source>
        <dbReference type="ARBA" id="ARBA00022598"/>
    </source>
</evidence>
<evidence type="ECO:0000256" key="4">
    <source>
        <dbReference type="ARBA" id="ARBA00022729"/>
    </source>
</evidence>
<dbReference type="GO" id="GO:0005737">
    <property type="term" value="C:cytoplasm"/>
    <property type="evidence" value="ECO:0007669"/>
    <property type="project" value="TreeGrafter"/>
</dbReference>
<evidence type="ECO:0000313" key="10">
    <source>
        <dbReference type="Proteomes" id="UP001195483"/>
    </source>
</evidence>
<dbReference type="CDD" id="cd16442">
    <property type="entry name" value="BPL"/>
    <property type="match status" value="1"/>
</dbReference>
<dbReference type="InterPro" id="IPR020094">
    <property type="entry name" value="TruA/RsuA/RluB/E/F_N"/>
</dbReference>
<dbReference type="Gene3D" id="2.60.40.4270">
    <property type="entry name" value="Listeria-Bacteroides repeat domain"/>
    <property type="match status" value="1"/>
</dbReference>
<evidence type="ECO:0000259" key="8">
    <source>
        <dbReference type="PROSITE" id="PS51733"/>
    </source>
</evidence>
<feature type="domain" description="BPL/LPL catalytic" evidence="8">
    <location>
        <begin position="4376"/>
        <end position="4582"/>
    </location>
</feature>
<keyword evidence="5" id="KW-1015">Disulfide bond</keyword>
<feature type="region of interest" description="Disordered" evidence="7">
    <location>
        <begin position="4623"/>
        <end position="4673"/>
    </location>
</feature>
<sequence length="5154" mass="565687">MKKKYYIFIIILSCVSLMDSYVWAVQFRTHSLSNQWSDDNLEWRIGSNQNFIMNLTGRQPGSTDTVIIDHVGFRMNRTATIQRLEITSSGSLLLDGADLIVTGELVLDGNLDIARRKFTFGTSPIPTTPYNIGIVKGPGGTISVDATGQDPANMGHIEIIVPNTRTVTLPTGLIQGAVNGIGTVGNLTLNGSGGGIVFAGNLTVNGDLNVISSASPTFDGNLTVNADMNLTTDNNVFCNWGLTANNLTLSGSGGLFCNADLTVIGDLTLSSSGALVLRTNITPVRAVVRGQLTLSGTGGLVVRNGGILSLYNNIVKSSTGSISASGASVILGEISGGALTKLTIPVDLFGGNTVSKLTLNRVNGVGISSSFTVEDSVILTNGILDIGMDTLFVSNEIVRTNGQLLMATTGVRLGTLSIGNVGVARANFPLNLFANSGANRDVGSVGNLIVSRSKGLFLSGKLEVHGNLNLSMNDSLIFGSSDTLILNGGLLVGVGNTPYISGGVVRVAGSSVTLSIPNQIKDLPDVILDRPNGVSISGSLVIKKLEFKRGDFNLNNHLLTLVGDSLISYLGTGGFSGTTGPTGGKVLIESAGSIYTMKLSYGFTFNRLEIKRETELESNTNDLIFLDTLRVKGVSFYRGRRLQIGTIRGVGIFARYINLVQGSIVPQLPQDSVAALTALRLGVGGTSGVTFNAGTGDVTAECWLKVSKLPTLTSKFLEVIRQGRVVFSVSIAPVSGGFNLHVSGGTTISGMGGYSTSAMVFNLNESYHFAVTIPSTTNTGGIYVDGVKVREFTNSANAGPWSFGFAGGASGLEIDIDELRLWNALRTEQNIRDEYKKQLIGVETNLHSYYRFDEDFGTAVFRDTLYDYTTNRRNIGGLTNIRWVRSKAKLETFRSDLTGVEMSNNNATKLGTVPGTAGINFFSIQEYRSKGVSPSTLRIAYYKQNNIDASSLLPFGIDSIKASVGFWEISSIKPNEGIKSIIVRIPFSSIQTNSEFERSHLVWLYRYSSSSVWRLVGKNRKLEGQGIRSFLPFDTLGGSVQFALGVRSANVVSVQHGSWEDPSTWSAIDAPFISDSVVIKHQVAILSDADGSSLSVASLALDANKLSIYGDKVLGIDNLIFQKSGLLETNSPMSGLRFNELGNSFGTIFLPVGIKKIGRLEINRSGGIQVGGDLEVANLLLLSGSLHMQDYTLTATSSITRMSGTQSGVFWNSRGKLRLSGGVEISIPSWITEVPRLELGNVKTSIQGGALAINDSLVIKTGSRFDVNSKTLRINGALLTESRSTMVVDNARLYIGSNAVSAGNRFIIPSDFSKLRRLDLDRYSGAVVSSIVVFDTLFLVRGTLDALSNMVATKELFMMQGKLSGTWGSSGFSLKILPNGINDLSLPTGIDSLNKVIIERNGNVSLSKNFIISDTLSILNGTLDLGVRALLLRGAWQSELSNAGVSGSDYTIRLASKSGNFLIPSTLKSVRHLTIEKTAELRGELNVKGLLLLAGGTFFCKGFNLFLDGSFQKSEGTLEMSSGTLVIGSVVGEGGDALEFPSGITSISKLIVQSKSGVLLNGNLVILDSLFVQSSTLNLRSNRLKVNNKIGLKNGLLTGEFGRNGYAVEFGESKFPQRVIYLPDELNLLNKMRIVEGRVNLQGGLSVSDSLVLSGGTLNIGSQTLNLLGVLNLDDLGGRFSQLSDGVLNIMGDSNTPEFMLPTWVQTIQNLTLNRESGITVGNSLTVRNALNLVKGAMKLGSYPLTLLGSIDCSQESILTGTTGRSGYEVFIAGENSGRIVWPSRLNSINRLTVNRKASFISGVQDTVVDLSGDLVVLDEVRLQRGILKRGKYNLLAKDVNVVSGDNGYVYPPIPNNSSLVAFQSLFFKDASPASLITKPATVNPVLTNTVTVESHINIASRSSIAKNLLIFSKHDGISGYEFGVDHQNNLYAKVGDFYKQASVFSLISQRWYHVAMTYDRRYVRFFVEGVLIDSVEAVNKDILSSVAGGKIGGNETGGNASYYLDEVRVWQGVRDPVNLRQSNFKLLKGDEGNLLAYYRMDEGTRADTLYDFSKSKAHAVFDGTKIDRMFSEAKLELHESTPDGLSKLQLVGGTNAQMNFSNNVKGLITISTNVLDSPRDSLQVRYWKKTSQLREPFVVEGLDSIVTSLGYWTIDKPRQTGTIENFKIQVDISTLVDRRGATYNPKDMVWMVRPAPSKLWVPLGREVIGSSVRSSEVIPRFTGYLEFALAVLTSTKGVISIKDGNWESNSTWLNNVKPTLRDSVVIEHNVTLGSKAEVRYLRVQDKVNSILKIQDGQSLTITDDILVSGTTNITNAGIDRTSGKIIIAGTGGVYKFPSEIVELKRLELNRESGLQQQKDLLITDSLILRSGKFFVNGHTLRMGGALSLEMDSQFEARGAGSTLRIIDAVPPREQFVLSPKITRLENLVIDRANGVKLIKDLIVKNNVSITNNNAAFLDRTVGNILSKNDLILNVNPLFIRDTASAIYSLDAGTSYATVGDHSLLKPTNGITIEAWVKKANDVDGIIVSKDGYILEWLAGGKLRFTISTVNIPKFVVETKVADFEFETNKWYHVAATYQIVDRVNRLNIDSLRIFVNGTLVAESSGDGGTMVYLTEPLSVGGSSLGFNKFNGQLDELRIWNTFKSSADIRRSLNTQLAGTEGNLVLYYRFDEATNHNVIYDYTLNKLNANVSFPKRLRSNAFVRDFLPKPRVEDNKAFHLLKTFSFSNLKYGSVDFIFDNSVSGGLRVAYYSGSPAEASRLPDGIDSIKKRSGYWEILPVQNVQPSVNAKVGFPISSLNIEALFREYSELKLLWRSSPYSDWDVLDGVLSAKKDSLYSRKLINLNQYVQLAVGVKKRYISTVKSGNWSDPDIWLGGILPKMGEHVEILHPVTLDRNFQIGDALIESTLDINGKYLIVNGDFAVDASGSVIATHRDGTTKLEFRSNSNKALSEKISTVDSLVINTISEGVKITALGKLTVKRALVIEKGVLDISNQELVLEDSIKVLQSSSLIRQNSTITYSGSKSSVVSPLLAWFYNLRINKSNPGLYVSVTRDIIVSNLLSLESGSIKKDEHVRILNRDFFANPGSQNLPITSGSTVASIRALTFSETGDAARRRGFTIEAWINSAQWQASADAGLIVSKVSGPSGWELTAGNDGILRAIVYTSSGILEVISSDFRMKNNVWYHVALTYSTSGTLRLMINGVIVGEAKSTNVLSSVIFNEQDIYLGGNQDGTKRFVGSIDEFRFWKVAKSQFEIKLNDTMQLNGNEESLLVYYPFDEGTGITVYDNSPNSFHAKFEGTSSVLWSDSKALISTFVYPSPEVKNQSAFVEPERSSVSSTVFGLTDFDKEQDKKVELKMRAIVGSGSGKIKILRMNALPRQIKKLPTALDSIISQKGYWRIYKTQSQPFISEATFSTSILNIKNIDSSRLVWAYRASPAEEWQFIGTKLDENKVLTATKTLSVGSFLELAIAQRPGIKVKFIGASFGTEKATDVSISPEVITTLKEADVEVKIQASTKVSFPERDIFQSDFVKVTKLSDTSLSAAVKPNGIFEGREYFTRAVVRVSGILYDTLPDLFRFSVPVRDARLPKIPFTKEISFSKFDVMPRKGRYIAADDESTYDSLRFFVDGKFLKIENAKIMVSKYPSEAIQSLGSGKRAGSVFWSIYERDSLFFTEGRLLYPIKSLPNVGLDTMGAKIFQRKGASITSWEDITDVSEPVVLFNNEKYIQSKLLTRLYDYTLASIEDKPRVYTVLQPELNYIESQENQADLNVKLGAEIYTGLTQTQVQFHYANELLFSRKNIVGNSDPITSAPEDQVVNYVVPRIKKDTVYFYTTIAVNRQGSPVDNASSADTVWFYTMPYSKIKTDTLYATNLGKEDTIKVDAMSIKIVPTIAKGKDNEEGYPFYIESHISRVVQGTSTIEGAERINPFFWTIVPAGYTRYIGLDKPEIGPTKSMRKSRRIGQFAFENFKISIPTSDFPNGTDFQNLTWMKRDTVGKRWYSLGGKVERNSNNIEEFVSELQPNHFLGEYAMGVRSIGDGIANISNLKVQVVGAGKAVVSWRVDSEKDVLGFDIIRTHKAQQKVVASFNTNDRLKGRGDSDVLSYYSVIDEGLAYGMEKYFYRIRYYDKSGNIYDYKDLIGVVSSASPELDKATEWNISQNYPNPFSLRSVVDYSVRQKQEVKIELFDIVGRRVRTLLNKVVEQGDYSLVIEADGLSSGPQNPHQKTIQSELEHALAMILQHPVELTVAGRTDAGVHANFQVANFFTPKTTLNIFRFMYSLNCLLYPNIKIVTMRETELDFSARFSAKTRTYKYFLAEEPSPFLHEFTGCISPRRYNTSNFDVYQMNLAAKSIIGEKDFTSFSKMKNLNHNAKTNVCSVYDAKGMVRLLVGTIVEVGAGFKSLNDFQNILNQKNIKFSSPSAPASVAENQTHGRGQHGKTWRSNTNDNLLFSFTLSPTTWLTPLFQIDLITLVAGLALHNSLTDFFSHRNLATNIKLKWPNDILINNKKICGILVESVYYGHSLSSIAIGIGLNVNQTMFPTELANHTTSLRLEILNTSNPTPINRNDILQNVLQHFFTLINQLSQAKLSRKEILQDAIIKMQLLNQPVSFMWKDTSFCGTIMEQNRTEQNRTEQNRTEQNRTEQNRTEQNRTEQNRTEQNRTEQNRTEQNRTEQNRGRANLLQLLTLLLFALSFFAGGCPAPTPTYTITFNSNGGSNVPNAVVTSGEKATKPTDPTRTNYTFVGWYKETTFTNLFDFDKEIIIKDDTLYALWLTKSTLRVASVSSSQITLEWTSVTNAAHYNLFDNNGQIGGDIMETRYQHVNLDPSSIHNYTLKACKSGMCYDVATISVETSLQITAKELAKGSTDVRDRYGVFTISASKSLPNYRLAIKKSGVTAPTATEINNSKGAYPVNLSTTPVNVLMALHVDEVLLKNIIAKTDKPSGFYFSVGSGSLSKNDSYYDNTATGTDAWVASSLLKPSTSYTLYGLASGSNTVETLISSFTTNATDEIMGTSTKQSLVDKSISNLTVTSSGTYIVMPAQIKLSSTSLLALSLFNNSHSDVFTIRIGSSENGTDVIPTLFSSRDDSFGNIDMVYPNDISDDLKKNKSLFMLRNLFYLIKIEGGIATYQNRGLFKITVLNPAPDVTYLELINIVKQ</sequence>
<protein>
    <recommendedName>
        <fullName evidence="8">BPL/LPL catalytic domain-containing protein</fullName>
    </recommendedName>
</protein>
<accession>A0AAE0T7J2</accession>
<dbReference type="Gene3D" id="2.60.120.200">
    <property type="match status" value="4"/>
</dbReference>
<evidence type="ECO:0000256" key="6">
    <source>
        <dbReference type="ARBA" id="ARBA00023235"/>
    </source>
</evidence>
<dbReference type="Gene3D" id="3.30.930.10">
    <property type="entry name" value="Bira Bifunctional Protein, Domain 2"/>
    <property type="match status" value="1"/>
</dbReference>
<name>A0AAE0T7J2_9BIVA</name>
<keyword evidence="3" id="KW-0436">Ligase</keyword>
<dbReference type="Gene3D" id="3.30.70.580">
    <property type="entry name" value="Pseudouridine synthase I, catalytic domain, N-terminal subdomain"/>
    <property type="match status" value="1"/>
</dbReference>
<dbReference type="InterPro" id="IPR020103">
    <property type="entry name" value="PsdUridine_synth_cat_dom_sf"/>
</dbReference>
<comment type="subcellular location">
    <subcellularLocation>
        <location evidence="1">Cell envelope</location>
    </subcellularLocation>
</comment>
<evidence type="ECO:0000256" key="7">
    <source>
        <dbReference type="SAM" id="MobiDB-lite"/>
    </source>
</evidence>
<dbReference type="GO" id="GO:0003723">
    <property type="term" value="F:RNA binding"/>
    <property type="evidence" value="ECO:0007669"/>
    <property type="project" value="InterPro"/>
</dbReference>
<evidence type="ECO:0000256" key="1">
    <source>
        <dbReference type="ARBA" id="ARBA00004196"/>
    </source>
</evidence>
<dbReference type="Proteomes" id="UP001195483">
    <property type="component" value="Unassembled WGS sequence"/>
</dbReference>
<dbReference type="InterPro" id="IPR004143">
    <property type="entry name" value="BPL_LPL_catalytic"/>
</dbReference>
<dbReference type="InterPro" id="IPR006558">
    <property type="entry name" value="LamG-like"/>
</dbReference>
<gene>
    <name evidence="9" type="ORF">CHS0354_000447</name>
</gene>
<organism evidence="9 10">
    <name type="scientific">Potamilus streckersoni</name>
    <dbReference type="NCBI Taxonomy" id="2493646"/>
    <lineage>
        <taxon>Eukaryota</taxon>
        <taxon>Metazoa</taxon>
        <taxon>Spiralia</taxon>
        <taxon>Lophotrochozoa</taxon>
        <taxon>Mollusca</taxon>
        <taxon>Bivalvia</taxon>
        <taxon>Autobranchia</taxon>
        <taxon>Heteroconchia</taxon>
        <taxon>Palaeoheterodonta</taxon>
        <taxon>Unionida</taxon>
        <taxon>Unionoidea</taxon>
        <taxon>Unionidae</taxon>
        <taxon>Ambleminae</taxon>
        <taxon>Lampsilini</taxon>
        <taxon>Potamilus</taxon>
    </lineage>
</organism>
<dbReference type="GO" id="GO:0009982">
    <property type="term" value="F:pseudouridine synthase activity"/>
    <property type="evidence" value="ECO:0007669"/>
    <property type="project" value="InterPro"/>
</dbReference>
<keyword evidence="4" id="KW-0732">Signal</keyword>
<evidence type="ECO:0000256" key="2">
    <source>
        <dbReference type="ARBA" id="ARBA00009934"/>
    </source>
</evidence>
<reference evidence="9" key="2">
    <citation type="journal article" date="2021" name="Genome Biol. Evol.">
        <title>Developing a high-quality reference genome for a parasitic bivalve with doubly uniparental inheritance (Bivalvia: Unionida).</title>
        <authorList>
            <person name="Smith C.H."/>
        </authorList>
    </citation>
    <scope>NUCLEOTIDE SEQUENCE</scope>
    <source>
        <strain evidence="9">CHS0354</strain>
        <tissue evidence="9">Mantle</tissue>
    </source>
</reference>
<dbReference type="Pfam" id="PF09479">
    <property type="entry name" value="Flg_new"/>
    <property type="match status" value="1"/>
</dbReference>
<dbReference type="PANTHER" id="PTHR12835">
    <property type="entry name" value="BIOTIN PROTEIN LIGASE"/>
    <property type="match status" value="1"/>
</dbReference>
<dbReference type="InterPro" id="IPR013320">
    <property type="entry name" value="ConA-like_dom_sf"/>
</dbReference>
<keyword evidence="6" id="KW-0413">Isomerase</keyword>
<evidence type="ECO:0000313" key="9">
    <source>
        <dbReference type="EMBL" id="KAK3604789.1"/>
    </source>
</evidence>
<dbReference type="InterPro" id="IPR004408">
    <property type="entry name" value="Biotin_CoA_COase_ligase"/>
</dbReference>
<reference evidence="9" key="1">
    <citation type="journal article" date="2021" name="Genome Biol. Evol.">
        <title>A High-Quality Reference Genome for a Parasitic Bivalve with Doubly Uniparental Inheritance (Bivalvia: Unionida).</title>
        <authorList>
            <person name="Smith C.H."/>
        </authorList>
    </citation>
    <scope>NUCLEOTIDE SEQUENCE</scope>
    <source>
        <strain evidence="9">CHS0354</strain>
    </source>
</reference>
<dbReference type="PANTHER" id="PTHR12835:SF5">
    <property type="entry name" value="BIOTIN--PROTEIN LIGASE"/>
    <property type="match status" value="1"/>
</dbReference>